<dbReference type="InterPro" id="IPR001678">
    <property type="entry name" value="MeTrfase_RsmB-F_NOP2_dom"/>
</dbReference>
<keyword evidence="10 14" id="KW-0694">RNA-binding</keyword>
<gene>
    <name evidence="16" type="ORF">P343_03185</name>
</gene>
<sequence>MNQPSARETALDVLLLVTKKHAYSQIALNETLIASRLSDKDKGLVTTIVYGVLQHKLTLDYFLTALVGEKRKMDDWVKMLLLLSFYQRTYLDRIPDHALVNEAVDIAKRRGHRGIAGFVNGVLRRFLREGQPELGPSIIESKRFSIQYSHPEWLLSLWEEQWDKAIALQIAEANNRAPHVTIRVNQLMESRQELANRLENEGIQTKNGALSKDCLIVESGNVTATRAFAEGRFTVQDESSMLVADVVAPQDHMTVLDACAGPGGKTTHLGERMRNKGKIIALDLHPHKTQLIDHAAERLGLSNVKTIAMDARSARDTFGDAAFDRVLLDVPCSGLGVIRRKPEIKWMKNAEDICGLIPIQKMILEEAASLVKPGGWLIYSTCTIHKEENERQIERFLSTHKEYRVEPTFSERIPSVLTHDQSFYRPGMVQIMPYQFDTDGFFICCLERMNDATD</sequence>
<feature type="domain" description="SAM-dependent MTase RsmB/NOP-type" evidence="15">
    <location>
        <begin position="170"/>
        <end position="449"/>
    </location>
</feature>
<accession>V6IZY2</accession>
<evidence type="ECO:0000256" key="9">
    <source>
        <dbReference type="ARBA" id="ARBA00022691"/>
    </source>
</evidence>
<dbReference type="Gene3D" id="1.10.940.10">
    <property type="entry name" value="NusB-like"/>
    <property type="match status" value="1"/>
</dbReference>
<dbReference type="GO" id="GO:0008649">
    <property type="term" value="F:rRNA methyltransferase activity"/>
    <property type="evidence" value="ECO:0007669"/>
    <property type="project" value="InterPro"/>
</dbReference>
<comment type="subcellular location">
    <subcellularLocation>
        <location evidence="2">Cytoplasm</location>
    </subcellularLocation>
</comment>
<evidence type="ECO:0000256" key="12">
    <source>
        <dbReference type="ARBA" id="ARBA00031088"/>
    </source>
</evidence>
<dbReference type="SUPFAM" id="SSF48013">
    <property type="entry name" value="NusB-like"/>
    <property type="match status" value="1"/>
</dbReference>
<keyword evidence="17" id="KW-1185">Reference proteome</keyword>
<dbReference type="GO" id="GO:0006355">
    <property type="term" value="P:regulation of DNA-templated transcription"/>
    <property type="evidence" value="ECO:0007669"/>
    <property type="project" value="InterPro"/>
</dbReference>
<evidence type="ECO:0000256" key="7">
    <source>
        <dbReference type="ARBA" id="ARBA00022603"/>
    </source>
</evidence>
<dbReference type="RefSeq" id="WP_023508946.1">
    <property type="nucleotide sequence ID" value="NZ_AWTC01000002.1"/>
</dbReference>
<feature type="binding site" evidence="14">
    <location>
        <begin position="259"/>
        <end position="265"/>
    </location>
    <ligand>
        <name>S-adenosyl-L-methionine</name>
        <dbReference type="ChEBI" id="CHEBI:59789"/>
    </ligand>
</feature>
<comment type="function">
    <text evidence="1">Specifically methylates the cytosine at position 967 (m5C967) of 16S rRNA.</text>
</comment>
<dbReference type="PRINTS" id="PR02008">
    <property type="entry name" value="RCMTFAMILY"/>
</dbReference>
<keyword evidence="8 14" id="KW-0808">Transferase</keyword>
<evidence type="ECO:0000256" key="5">
    <source>
        <dbReference type="ARBA" id="ARBA00022490"/>
    </source>
</evidence>
<evidence type="ECO:0000313" key="16">
    <source>
        <dbReference type="EMBL" id="EST13107.1"/>
    </source>
</evidence>
<dbReference type="PANTHER" id="PTHR22807:SF53">
    <property type="entry name" value="RIBOSOMAL RNA SMALL SUBUNIT METHYLTRANSFERASE B-RELATED"/>
    <property type="match status" value="1"/>
</dbReference>
<dbReference type="Pfam" id="PF01029">
    <property type="entry name" value="NusB"/>
    <property type="match status" value="1"/>
</dbReference>
<evidence type="ECO:0000256" key="4">
    <source>
        <dbReference type="ARBA" id="ARBA00012140"/>
    </source>
</evidence>
<dbReference type="GO" id="GO:0005737">
    <property type="term" value="C:cytoplasm"/>
    <property type="evidence" value="ECO:0007669"/>
    <property type="project" value="UniProtKB-SubCell"/>
</dbReference>
<dbReference type="SUPFAM" id="SSF53335">
    <property type="entry name" value="S-adenosyl-L-methionine-dependent methyltransferases"/>
    <property type="match status" value="1"/>
</dbReference>
<dbReference type="PROSITE" id="PS01153">
    <property type="entry name" value="NOL1_NOP2_SUN"/>
    <property type="match status" value="1"/>
</dbReference>
<comment type="catalytic activity">
    <reaction evidence="13">
        <text>cytidine(967) in 16S rRNA + S-adenosyl-L-methionine = 5-methylcytidine(967) in 16S rRNA + S-adenosyl-L-homocysteine + H(+)</text>
        <dbReference type="Rhea" id="RHEA:42748"/>
        <dbReference type="Rhea" id="RHEA-COMP:10219"/>
        <dbReference type="Rhea" id="RHEA-COMP:10220"/>
        <dbReference type="ChEBI" id="CHEBI:15378"/>
        <dbReference type="ChEBI" id="CHEBI:57856"/>
        <dbReference type="ChEBI" id="CHEBI:59789"/>
        <dbReference type="ChEBI" id="CHEBI:74483"/>
        <dbReference type="ChEBI" id="CHEBI:82748"/>
        <dbReference type="EC" id="2.1.1.176"/>
    </reaction>
</comment>
<dbReference type="InterPro" id="IPR054728">
    <property type="entry name" value="RsmB-like_ferredoxin"/>
</dbReference>
<dbReference type="Gene3D" id="3.40.50.150">
    <property type="entry name" value="Vaccinia Virus protein VP39"/>
    <property type="match status" value="1"/>
</dbReference>
<keyword evidence="5" id="KW-0963">Cytoplasm</keyword>
<evidence type="ECO:0000313" key="17">
    <source>
        <dbReference type="Proteomes" id="UP000018296"/>
    </source>
</evidence>
<dbReference type="InterPro" id="IPR023267">
    <property type="entry name" value="RCMT"/>
</dbReference>
<protein>
    <recommendedName>
        <fullName evidence="4">16S rRNA (cytosine(967)-C(5))-methyltransferase</fullName>
        <ecNumber evidence="4">2.1.1.176</ecNumber>
    </recommendedName>
    <alternativeName>
        <fullName evidence="11">16S rRNA m5C967 methyltransferase</fullName>
    </alternativeName>
    <alternativeName>
        <fullName evidence="12">rRNA (cytosine-C(5)-)-methyltransferase RsmB</fullName>
    </alternativeName>
</protein>
<dbReference type="FunFam" id="1.10.940.10:FF:000006">
    <property type="entry name" value="16S rRNA (Cytosine(967)-C(5))-methyltransferase RsmB"/>
    <property type="match status" value="1"/>
</dbReference>
<name>V6IZY2_9BACL</name>
<organism evidence="16 17">
    <name type="scientific">Sporolactobacillus laevolacticus DSM 442</name>
    <dbReference type="NCBI Taxonomy" id="1395513"/>
    <lineage>
        <taxon>Bacteria</taxon>
        <taxon>Bacillati</taxon>
        <taxon>Bacillota</taxon>
        <taxon>Bacilli</taxon>
        <taxon>Bacillales</taxon>
        <taxon>Sporolactobacillaceae</taxon>
        <taxon>Sporolactobacillus</taxon>
    </lineage>
</organism>
<dbReference type="PANTHER" id="PTHR22807">
    <property type="entry name" value="NOP2 YEAST -RELATED NOL1/NOP2/FMU SUN DOMAIN-CONTAINING"/>
    <property type="match status" value="1"/>
</dbReference>
<dbReference type="STRING" id="1395513.P343_03185"/>
<dbReference type="Proteomes" id="UP000018296">
    <property type="component" value="Unassembled WGS sequence"/>
</dbReference>
<evidence type="ECO:0000256" key="14">
    <source>
        <dbReference type="PROSITE-ProRule" id="PRU01023"/>
    </source>
</evidence>
<proteinExistence type="inferred from homology"/>
<dbReference type="PROSITE" id="PS51686">
    <property type="entry name" value="SAM_MT_RSMB_NOP"/>
    <property type="match status" value="1"/>
</dbReference>
<dbReference type="InterPro" id="IPR006027">
    <property type="entry name" value="NusB_RsmB_TIM44"/>
</dbReference>
<feature type="active site" description="Nucleophile" evidence="14">
    <location>
        <position position="382"/>
    </location>
</feature>
<keyword evidence="6" id="KW-0698">rRNA processing</keyword>
<evidence type="ECO:0000256" key="6">
    <source>
        <dbReference type="ARBA" id="ARBA00022552"/>
    </source>
</evidence>
<dbReference type="AlphaFoldDB" id="V6IZY2"/>
<dbReference type="InterPro" id="IPR049560">
    <property type="entry name" value="MeTrfase_RsmB-F_NOP2_cat"/>
</dbReference>
<dbReference type="PATRIC" id="fig|1395513.3.peg.646"/>
<keyword evidence="9 14" id="KW-0949">S-adenosyl-L-methionine</keyword>
<evidence type="ECO:0000256" key="11">
    <source>
        <dbReference type="ARBA" id="ARBA00030399"/>
    </source>
</evidence>
<dbReference type="FunFam" id="3.40.50.150:FF:000257">
    <property type="entry name" value="16S rRNA methyltransferase"/>
    <property type="match status" value="1"/>
</dbReference>
<dbReference type="InterPro" id="IPR004573">
    <property type="entry name" value="rRNA_ssu_MeTfrase_B"/>
</dbReference>
<feature type="binding site" evidence="14">
    <location>
        <position position="283"/>
    </location>
    <ligand>
        <name>S-adenosyl-L-methionine</name>
        <dbReference type="ChEBI" id="CHEBI:59789"/>
    </ligand>
</feature>
<evidence type="ECO:0000259" key="15">
    <source>
        <dbReference type="PROSITE" id="PS51686"/>
    </source>
</evidence>
<comment type="similarity">
    <text evidence="3 14">Belongs to the class I-like SAM-binding methyltransferase superfamily. RsmB/NOP family.</text>
</comment>
<evidence type="ECO:0000256" key="2">
    <source>
        <dbReference type="ARBA" id="ARBA00004496"/>
    </source>
</evidence>
<dbReference type="EMBL" id="AWTC01000002">
    <property type="protein sequence ID" value="EST13107.1"/>
    <property type="molecule type" value="Genomic_DNA"/>
</dbReference>
<evidence type="ECO:0000256" key="1">
    <source>
        <dbReference type="ARBA" id="ARBA00002724"/>
    </source>
</evidence>
<keyword evidence="7 14" id="KW-0489">Methyltransferase</keyword>
<dbReference type="EC" id="2.1.1.176" evidence="4"/>
<reference evidence="16 17" key="1">
    <citation type="journal article" date="2013" name="Genome Announc.">
        <title>Genome Sequence of Sporolactobacillus laevolacticus DSM442, an Efficient Polymer-Grade D-Lactate Producer from Agricultural Waste Cottonseed as a Nitrogen Source.</title>
        <authorList>
            <person name="Wang H."/>
            <person name="Wang L."/>
            <person name="Ju J."/>
            <person name="Yu B."/>
            <person name="Ma Y."/>
        </authorList>
    </citation>
    <scope>NUCLEOTIDE SEQUENCE [LARGE SCALE GENOMIC DNA]</scope>
    <source>
        <strain evidence="16 17">DSM 442</strain>
    </source>
</reference>
<evidence type="ECO:0000256" key="13">
    <source>
        <dbReference type="ARBA" id="ARBA00047283"/>
    </source>
</evidence>
<dbReference type="Gene3D" id="3.30.70.1170">
    <property type="entry name" value="Sun protein, domain 3"/>
    <property type="match status" value="1"/>
</dbReference>
<dbReference type="GO" id="GO:0003723">
    <property type="term" value="F:RNA binding"/>
    <property type="evidence" value="ECO:0007669"/>
    <property type="project" value="UniProtKB-UniRule"/>
</dbReference>
<evidence type="ECO:0000256" key="3">
    <source>
        <dbReference type="ARBA" id="ARBA00007494"/>
    </source>
</evidence>
<dbReference type="OrthoDB" id="9810297at2"/>
<dbReference type="Pfam" id="PF22458">
    <property type="entry name" value="RsmF-B_ferredox"/>
    <property type="match status" value="1"/>
</dbReference>
<dbReference type="eggNOG" id="COG0144">
    <property type="taxonomic scope" value="Bacteria"/>
</dbReference>
<dbReference type="InterPro" id="IPR029063">
    <property type="entry name" value="SAM-dependent_MTases_sf"/>
</dbReference>
<evidence type="ECO:0000256" key="8">
    <source>
        <dbReference type="ARBA" id="ARBA00022679"/>
    </source>
</evidence>
<dbReference type="CDD" id="cd02440">
    <property type="entry name" value="AdoMet_MTases"/>
    <property type="match status" value="1"/>
</dbReference>
<dbReference type="eggNOG" id="COG0781">
    <property type="taxonomic scope" value="Bacteria"/>
</dbReference>
<dbReference type="Pfam" id="PF01189">
    <property type="entry name" value="Methyltr_RsmB-F"/>
    <property type="match status" value="1"/>
</dbReference>
<dbReference type="NCBIfam" id="TIGR00563">
    <property type="entry name" value="rsmB"/>
    <property type="match status" value="1"/>
</dbReference>
<dbReference type="InterPro" id="IPR018314">
    <property type="entry name" value="RsmB/NOL1/NOP2-like_CS"/>
</dbReference>
<feature type="binding site" evidence="14">
    <location>
        <position position="310"/>
    </location>
    <ligand>
        <name>S-adenosyl-L-methionine</name>
        <dbReference type="ChEBI" id="CHEBI:59789"/>
    </ligand>
</feature>
<dbReference type="InterPro" id="IPR035926">
    <property type="entry name" value="NusB-like_sf"/>
</dbReference>
<dbReference type="NCBIfam" id="NF011494">
    <property type="entry name" value="PRK14902.1"/>
    <property type="match status" value="1"/>
</dbReference>
<comment type="caution">
    <text evidence="16">The sequence shown here is derived from an EMBL/GenBank/DDBJ whole genome shotgun (WGS) entry which is preliminary data.</text>
</comment>
<evidence type="ECO:0000256" key="10">
    <source>
        <dbReference type="ARBA" id="ARBA00022884"/>
    </source>
</evidence>
<dbReference type="FunFam" id="3.30.70.1170:FF:000003">
    <property type="entry name" value="16S rRNA (Cytosine(967)-C(5))-methyltransferase RsmB"/>
    <property type="match status" value="1"/>
</dbReference>
<feature type="binding site" evidence="14">
    <location>
        <position position="329"/>
    </location>
    <ligand>
        <name>S-adenosyl-L-methionine</name>
        <dbReference type="ChEBI" id="CHEBI:59789"/>
    </ligand>
</feature>